<evidence type="ECO:0000256" key="3">
    <source>
        <dbReference type="ARBA" id="ARBA00023052"/>
    </source>
</evidence>
<dbReference type="InterPro" id="IPR001017">
    <property type="entry name" value="DH_E1"/>
</dbReference>
<keyword evidence="2 5" id="KW-0560">Oxidoreductase</keyword>
<dbReference type="SUPFAM" id="SSF52518">
    <property type="entry name" value="Thiamin diphosphate-binding fold (THDP-binding)"/>
    <property type="match status" value="1"/>
</dbReference>
<proteinExistence type="predicted"/>
<accession>A0A0D6EWK5</accession>
<dbReference type="PANTHER" id="PTHR11516">
    <property type="entry name" value="PYRUVATE DEHYDROGENASE E1 COMPONENT, ALPHA SUBUNIT BACTERIAL AND ORGANELLAR"/>
    <property type="match status" value="1"/>
</dbReference>
<evidence type="ECO:0000256" key="1">
    <source>
        <dbReference type="ARBA" id="ARBA00001964"/>
    </source>
</evidence>
<protein>
    <submittedName>
        <fullName evidence="5">Putative Pyruvate dehydrogenase E1 component subunit alpha</fullName>
        <ecNumber evidence="5">1.2.4.1</ecNumber>
    </submittedName>
</protein>
<sequence length="317" mass="35818">MLPMLKEIYFRMYLIRSSELKICELYHEDEMKTPMHMSMGQEAAPAAISLALGDKSKIISTYRSHAPFLAHTKQVNKFFCELFGKDNGTAAGRSGSMHLADIENNYICSTAIVAAGLPLGLGVAFSEKYNLTNNVCVVYFGDGAIEEGSFWETLNAASLMQLPLLFVCEDNDYAVHTKKNERRGFSSIKSIVESFECDYIFDESNDAEDIYNKCLIAKKILENSRPVFFHIKCIRYLEHVGIKNDLEAYYRNSSDKDIQVNYDALQLIRNKLINASSLAEAIKIEDEIDRQINTAVNLAKLSSFPKKNELLTGVYFD</sequence>
<dbReference type="Gene3D" id="3.40.50.970">
    <property type="match status" value="1"/>
</dbReference>
<dbReference type="STRING" id="1581557.BN1208_0925"/>
<keyword evidence="3" id="KW-0786">Thiamine pyrophosphate</keyword>
<dbReference type="InterPro" id="IPR050642">
    <property type="entry name" value="PDH_E1_Alpha_Subunit"/>
</dbReference>
<dbReference type="EMBL" id="LN827929">
    <property type="protein sequence ID" value="CEZ19809.1"/>
    <property type="molecule type" value="Genomic_DNA"/>
</dbReference>
<evidence type="ECO:0000259" key="4">
    <source>
        <dbReference type="Pfam" id="PF00676"/>
    </source>
</evidence>
<name>A0A0D6EWK5_9PROT</name>
<dbReference type="HOGENOM" id="CLU_029393_5_0_4"/>
<reference evidence="6" key="1">
    <citation type="submission" date="2014-12" db="EMBL/GenBank/DDBJ databases">
        <authorList>
            <person name="Salcher M.M."/>
        </authorList>
    </citation>
    <scope>NUCLEOTIDE SEQUENCE [LARGE SCALE GENOMIC DNA]</scope>
    <source>
        <strain evidence="6">MMS-10A-171</strain>
    </source>
</reference>
<evidence type="ECO:0000313" key="6">
    <source>
        <dbReference type="Proteomes" id="UP000064007"/>
    </source>
</evidence>
<dbReference type="GO" id="GO:0004739">
    <property type="term" value="F:pyruvate dehydrogenase (acetyl-transferring) activity"/>
    <property type="evidence" value="ECO:0007669"/>
    <property type="project" value="UniProtKB-EC"/>
</dbReference>
<comment type="cofactor">
    <cofactor evidence="1">
        <name>thiamine diphosphate</name>
        <dbReference type="ChEBI" id="CHEBI:58937"/>
    </cofactor>
</comment>
<keyword evidence="6" id="KW-1185">Reference proteome</keyword>
<dbReference type="GO" id="GO:0006086">
    <property type="term" value="P:pyruvate decarboxylation to acetyl-CoA"/>
    <property type="evidence" value="ECO:0007669"/>
    <property type="project" value="TreeGrafter"/>
</dbReference>
<gene>
    <name evidence="5" type="ORF">BN1208_0925</name>
</gene>
<dbReference type="EC" id="1.2.4.1" evidence="5"/>
<evidence type="ECO:0000313" key="5">
    <source>
        <dbReference type="EMBL" id="CEZ19809.1"/>
    </source>
</evidence>
<dbReference type="PANTHER" id="PTHR11516:SF60">
    <property type="entry name" value="PYRUVATE DEHYDROGENASE E1 COMPONENT SUBUNIT ALPHA"/>
    <property type="match status" value="1"/>
</dbReference>
<dbReference type="OrthoDB" id="9766715at2"/>
<keyword evidence="5" id="KW-0670">Pyruvate</keyword>
<dbReference type="InterPro" id="IPR029061">
    <property type="entry name" value="THDP-binding"/>
</dbReference>
<dbReference type="RefSeq" id="WP_046488327.1">
    <property type="nucleotide sequence ID" value="NZ_LN827929.1"/>
</dbReference>
<organism evidence="5 6">
    <name type="scientific">Candidatus Methylopumilus planktonicus</name>
    <dbReference type="NCBI Taxonomy" id="1581557"/>
    <lineage>
        <taxon>Bacteria</taxon>
        <taxon>Pseudomonadati</taxon>
        <taxon>Pseudomonadota</taxon>
        <taxon>Betaproteobacteria</taxon>
        <taxon>Nitrosomonadales</taxon>
        <taxon>Methylophilaceae</taxon>
        <taxon>Candidatus Methylopumilus</taxon>
    </lineage>
</organism>
<dbReference type="CDD" id="cd02000">
    <property type="entry name" value="TPP_E1_PDC_ADC_BCADC"/>
    <property type="match status" value="1"/>
</dbReference>
<dbReference type="AlphaFoldDB" id="A0A0D6EWK5"/>
<dbReference type="Pfam" id="PF00676">
    <property type="entry name" value="E1_dh"/>
    <property type="match status" value="1"/>
</dbReference>
<feature type="domain" description="Dehydrogenase E1 component" evidence="4">
    <location>
        <begin position="11"/>
        <end position="304"/>
    </location>
</feature>
<dbReference type="KEGG" id="mbat:BN1208_0925"/>
<dbReference type="Proteomes" id="UP000064007">
    <property type="component" value="Chromosome 1"/>
</dbReference>
<evidence type="ECO:0000256" key="2">
    <source>
        <dbReference type="ARBA" id="ARBA00023002"/>
    </source>
</evidence>